<evidence type="ECO:0008006" key="7">
    <source>
        <dbReference type="Google" id="ProtNLM"/>
    </source>
</evidence>
<dbReference type="PANTHER" id="PTHR16943:SF8">
    <property type="entry name" value="2-METHYLCITRATE DEHYDRATASE"/>
    <property type="match status" value="1"/>
</dbReference>
<dbReference type="InterPro" id="IPR042183">
    <property type="entry name" value="MmgE/PrpD_sf_1"/>
</dbReference>
<dbReference type="Proteomes" id="UP000431401">
    <property type="component" value="Unassembled WGS sequence"/>
</dbReference>
<proteinExistence type="inferred from homology"/>
<evidence type="ECO:0000259" key="3">
    <source>
        <dbReference type="Pfam" id="PF03972"/>
    </source>
</evidence>
<protein>
    <recommendedName>
        <fullName evidence="7">2-methylcitrate dehydratase</fullName>
    </recommendedName>
</protein>
<dbReference type="Gene3D" id="3.30.1330.120">
    <property type="entry name" value="2-methylcitrate dehydratase PrpD"/>
    <property type="match status" value="1"/>
</dbReference>
<sequence length="549" mass="54656">MNSESAHDARVAGTTTGESAGAAAAFGAAAGALAVSRAGLVRSGPEPVTDASAVGAAAASRDESAGMAAPAVGSARSGGASQSESGSGPAVSKAAGAATPGTATATAALGAWVSGLDAGAVPAEVIDRLSLVLLDVLGVTAVGASLPEHGALRKVWRAPAGSAPLVGAGRTVATDAAAWLNAMALVSLELDEGNKFAKGHPAAHGFPAVLALAAELDSTGADTAAALLAAYEVASRFGRATSARAGVHPHGNWGVAGSAAGCARLLGLSAEATAAAIDTGAGMAIAGHFDSATDGNPVRNAWMGASAMSGLAAARMAAAGMARNTGTAALSLGTLLGQFDSAQLTDELGVRWDITRGYFKRHASCSFTHPAADALLDLRGEPGFRTDGITGILVESHALGAGLTGTEWSNRLSAMFSTPFVVATAALTGTVGPDSALDDPAVRELARRVRLVAADDLTARLPAERAVRATVRFADGSTLVREVPNPIGDADHHPLSEQDVIALLKGWLPGQPEFVDRAVALSHDLPGLPRVGDALRGLGGTEEEEKETN</sequence>
<evidence type="ECO:0000259" key="4">
    <source>
        <dbReference type="Pfam" id="PF19305"/>
    </source>
</evidence>
<feature type="region of interest" description="Disordered" evidence="2">
    <location>
        <begin position="42"/>
        <end position="96"/>
    </location>
</feature>
<organism evidence="5 6">
    <name type="scientific">Nocardia aurantia</name>
    <dbReference type="NCBI Taxonomy" id="2585199"/>
    <lineage>
        <taxon>Bacteria</taxon>
        <taxon>Bacillati</taxon>
        <taxon>Actinomycetota</taxon>
        <taxon>Actinomycetes</taxon>
        <taxon>Mycobacteriales</taxon>
        <taxon>Nocardiaceae</taxon>
        <taxon>Nocardia</taxon>
    </lineage>
</organism>
<dbReference type="GO" id="GO:0016829">
    <property type="term" value="F:lyase activity"/>
    <property type="evidence" value="ECO:0007669"/>
    <property type="project" value="InterPro"/>
</dbReference>
<keyword evidence="6" id="KW-1185">Reference proteome</keyword>
<dbReference type="AlphaFoldDB" id="A0A7K0DUV5"/>
<dbReference type="EMBL" id="WEGI01000011">
    <property type="protein sequence ID" value="MQY29543.1"/>
    <property type="molecule type" value="Genomic_DNA"/>
</dbReference>
<feature type="compositionally biased region" description="Low complexity" evidence="2">
    <location>
        <begin position="51"/>
        <end position="96"/>
    </location>
</feature>
<evidence type="ECO:0000313" key="6">
    <source>
        <dbReference type="Proteomes" id="UP000431401"/>
    </source>
</evidence>
<dbReference type="PANTHER" id="PTHR16943">
    <property type="entry name" value="2-METHYLCITRATE DEHYDRATASE-RELATED"/>
    <property type="match status" value="1"/>
</dbReference>
<feature type="domain" description="MmgE/PrpD C-terminal" evidence="4">
    <location>
        <begin position="362"/>
        <end position="501"/>
    </location>
</feature>
<dbReference type="InterPro" id="IPR045337">
    <property type="entry name" value="MmgE_PrpD_C"/>
</dbReference>
<evidence type="ECO:0000313" key="5">
    <source>
        <dbReference type="EMBL" id="MQY29543.1"/>
    </source>
</evidence>
<dbReference type="InterPro" id="IPR042188">
    <property type="entry name" value="MmgE/PrpD_sf_2"/>
</dbReference>
<feature type="domain" description="MmgE/PrpD N-terminal" evidence="3">
    <location>
        <begin position="109"/>
        <end position="321"/>
    </location>
</feature>
<evidence type="ECO:0000256" key="1">
    <source>
        <dbReference type="ARBA" id="ARBA00006174"/>
    </source>
</evidence>
<dbReference type="Pfam" id="PF03972">
    <property type="entry name" value="MmgE_PrpD_N"/>
    <property type="match status" value="1"/>
</dbReference>
<comment type="caution">
    <text evidence="5">The sequence shown here is derived from an EMBL/GenBank/DDBJ whole genome shotgun (WGS) entry which is preliminary data.</text>
</comment>
<dbReference type="Gene3D" id="1.10.4100.10">
    <property type="entry name" value="2-methylcitrate dehydratase PrpD"/>
    <property type="match status" value="1"/>
</dbReference>
<dbReference type="InterPro" id="IPR005656">
    <property type="entry name" value="MmgE_PrpD"/>
</dbReference>
<accession>A0A7K0DUV5</accession>
<dbReference type="Pfam" id="PF19305">
    <property type="entry name" value="MmgE_PrpD_C"/>
    <property type="match status" value="1"/>
</dbReference>
<name>A0A7K0DUV5_9NOCA</name>
<dbReference type="RefSeq" id="WP_319943511.1">
    <property type="nucleotide sequence ID" value="NZ_WEGI01000011.1"/>
</dbReference>
<reference evidence="5 6" key="1">
    <citation type="submission" date="2019-10" db="EMBL/GenBank/DDBJ databases">
        <title>Nocardia macrotermitis sp. nov. and Nocardia aurantia sp. nov., isolated from the gut of fungus growing-termite Macrotermes natalensis.</title>
        <authorList>
            <person name="Benndorf R."/>
            <person name="Schwitalla J."/>
            <person name="Martin K."/>
            <person name="De Beer W."/>
            <person name="Kaster A.-K."/>
            <person name="Vollmers J."/>
            <person name="Poulsen M."/>
            <person name="Beemelmanns C."/>
        </authorList>
    </citation>
    <scope>NUCLEOTIDE SEQUENCE [LARGE SCALE GENOMIC DNA]</scope>
    <source>
        <strain evidence="5 6">RB56</strain>
    </source>
</reference>
<gene>
    <name evidence="5" type="ORF">NRB56_51340</name>
</gene>
<dbReference type="InterPro" id="IPR045336">
    <property type="entry name" value="MmgE_PrpD_N"/>
</dbReference>
<comment type="similarity">
    <text evidence="1">Belongs to the PrpD family.</text>
</comment>
<dbReference type="SUPFAM" id="SSF103378">
    <property type="entry name" value="2-methylcitrate dehydratase PrpD"/>
    <property type="match status" value="1"/>
</dbReference>
<evidence type="ECO:0000256" key="2">
    <source>
        <dbReference type="SAM" id="MobiDB-lite"/>
    </source>
</evidence>
<dbReference type="InterPro" id="IPR036148">
    <property type="entry name" value="MmgE/PrpD_sf"/>
</dbReference>